<feature type="transmembrane region" description="Helical" evidence="1">
    <location>
        <begin position="118"/>
        <end position="136"/>
    </location>
</feature>
<proteinExistence type="predicted"/>
<reference evidence="2 3" key="1">
    <citation type="submission" date="2019-02" db="EMBL/GenBank/DDBJ databases">
        <title>Draft Genome Sequences of Six Type Strains of the Genus Massilia.</title>
        <authorList>
            <person name="Miess H."/>
            <person name="Frediansyhah A."/>
            <person name="Gross H."/>
        </authorList>
    </citation>
    <scope>NUCLEOTIDE SEQUENCE [LARGE SCALE GENOMIC DNA]</scope>
    <source>
        <strain evidence="2 3">DSM 17472</strain>
    </source>
</reference>
<keyword evidence="1" id="KW-0472">Membrane</keyword>
<keyword evidence="1" id="KW-0812">Transmembrane</keyword>
<gene>
    <name evidence="2" type="ORF">EYF70_16485</name>
</gene>
<keyword evidence="3" id="KW-1185">Reference proteome</keyword>
<dbReference type="InterPro" id="IPR021762">
    <property type="entry name" value="DUF3325"/>
</dbReference>
<name>A0ABX5RUF7_9BURK</name>
<sequence length="153" mass="15751">MRRAASVLAEAVAPMAARVLAAATVRRARTVPVIPAVRGPGRGPVPELLATLAAFAMCALGCAVLALSQREHWHATGKLPPYPGPRALRRLRTAASLLLAGALAPCVAAHGAGFGTLLWALLVSAGGISVAFVLAWRPRWLAPLAILAATLFA</sequence>
<feature type="transmembrane region" description="Helical" evidence="1">
    <location>
        <begin position="48"/>
        <end position="68"/>
    </location>
</feature>
<evidence type="ECO:0000313" key="3">
    <source>
        <dbReference type="Proteomes" id="UP000292307"/>
    </source>
</evidence>
<protein>
    <submittedName>
        <fullName evidence="2">DUF3325 domain-containing protein</fullName>
    </submittedName>
</protein>
<dbReference type="Pfam" id="PF11804">
    <property type="entry name" value="DUF3325"/>
    <property type="match status" value="1"/>
</dbReference>
<evidence type="ECO:0000313" key="2">
    <source>
        <dbReference type="EMBL" id="QBI02263.1"/>
    </source>
</evidence>
<accession>A0ABX5RUF7</accession>
<dbReference type="EMBL" id="CP036401">
    <property type="protein sequence ID" value="QBI02263.1"/>
    <property type="molecule type" value="Genomic_DNA"/>
</dbReference>
<keyword evidence="1" id="KW-1133">Transmembrane helix</keyword>
<evidence type="ECO:0000256" key="1">
    <source>
        <dbReference type="SAM" id="Phobius"/>
    </source>
</evidence>
<feature type="transmembrane region" description="Helical" evidence="1">
    <location>
        <begin position="94"/>
        <end position="112"/>
    </location>
</feature>
<dbReference type="Proteomes" id="UP000292307">
    <property type="component" value="Chromosome"/>
</dbReference>
<organism evidence="2 3">
    <name type="scientific">Pseudoduganella albidiflava</name>
    <dbReference type="NCBI Taxonomy" id="321983"/>
    <lineage>
        <taxon>Bacteria</taxon>
        <taxon>Pseudomonadati</taxon>
        <taxon>Pseudomonadota</taxon>
        <taxon>Betaproteobacteria</taxon>
        <taxon>Burkholderiales</taxon>
        <taxon>Oxalobacteraceae</taxon>
        <taxon>Telluria group</taxon>
        <taxon>Pseudoduganella</taxon>
    </lineage>
</organism>